<dbReference type="InterPro" id="IPR002594">
    <property type="entry name" value="GH12"/>
</dbReference>
<dbReference type="GO" id="GO:0000272">
    <property type="term" value="P:polysaccharide catabolic process"/>
    <property type="evidence" value="ECO:0007669"/>
    <property type="project" value="UniProtKB-KW"/>
</dbReference>
<keyword evidence="2" id="KW-0378">Hydrolase</keyword>
<protein>
    <submittedName>
        <fullName evidence="4">Putative xyloglucan-specific endo-beta-1,4-glucanase A</fullName>
    </submittedName>
</protein>
<dbReference type="OrthoDB" id="95118at2759"/>
<dbReference type="GeneID" id="41985215"/>
<dbReference type="RefSeq" id="XP_031004778.1">
    <property type="nucleotide sequence ID" value="XM_031149967.1"/>
</dbReference>
<evidence type="ECO:0000256" key="2">
    <source>
        <dbReference type="RuleBase" id="RU361163"/>
    </source>
</evidence>
<dbReference type="PANTHER" id="PTHR34002:SF9">
    <property type="entry name" value="XYLOGLUCAN-SPECIFIC ENDO-BETA-1,4-GLUCANASE A"/>
    <property type="match status" value="1"/>
</dbReference>
<dbReference type="Proteomes" id="UP000431533">
    <property type="component" value="Unassembled WGS sequence"/>
</dbReference>
<reference evidence="4 5" key="1">
    <citation type="submission" date="2018-05" db="EMBL/GenBank/DDBJ databases">
        <title>Genome sequencing and assembly of the regulated plant pathogen Lachnellula willkommii and related sister species for the development of diagnostic species identification markers.</title>
        <authorList>
            <person name="Giroux E."/>
            <person name="Bilodeau G."/>
        </authorList>
    </citation>
    <scope>NUCLEOTIDE SEQUENCE [LARGE SCALE GENOMIC DNA]</scope>
    <source>
        <strain evidence="4 5">CBS 185.66</strain>
    </source>
</reference>
<sequence>MKFTQAILPFVFSAAAVLASPTPTLDKRATTICGQWDSVVTGTYTIYQDLWNEAEATSGSQCTTVDSLSGTTLVWSTSWTWAGGSNQVKSYANAVVSETTKKQISAIASIPTTWKWSIVADVAYDIFTSSTATGSNEYEIMIWLAALGGAGPISSTGSSIATVTIDNVSFNLFYGLNGSTKVYSFVAVSEATDFSGDLLSFFTYLESSQSYPSTQYLLNIGAGSEPFTGSDAVFTTSAYSAVIN</sequence>
<feature type="chain" id="PRO_5034653762" evidence="3">
    <location>
        <begin position="20"/>
        <end position="244"/>
    </location>
</feature>
<dbReference type="Pfam" id="PF01670">
    <property type="entry name" value="Glyco_hydro_12"/>
    <property type="match status" value="1"/>
</dbReference>
<dbReference type="SUPFAM" id="SSF49899">
    <property type="entry name" value="Concanavalin A-like lectins/glucanases"/>
    <property type="match status" value="1"/>
</dbReference>
<accession>A0A8H8TZ33</accession>
<evidence type="ECO:0000313" key="5">
    <source>
        <dbReference type="Proteomes" id="UP000431533"/>
    </source>
</evidence>
<comment type="similarity">
    <text evidence="1 2">Belongs to the glycosyl hydrolase 12 (cellulase H) family.</text>
</comment>
<dbReference type="AlphaFoldDB" id="A0A8H8TZ33"/>
<organism evidence="4 5">
    <name type="scientific">Lachnellula hyalina</name>
    <dbReference type="NCBI Taxonomy" id="1316788"/>
    <lineage>
        <taxon>Eukaryota</taxon>
        <taxon>Fungi</taxon>
        <taxon>Dikarya</taxon>
        <taxon>Ascomycota</taxon>
        <taxon>Pezizomycotina</taxon>
        <taxon>Leotiomycetes</taxon>
        <taxon>Helotiales</taxon>
        <taxon>Lachnaceae</taxon>
        <taxon>Lachnellula</taxon>
    </lineage>
</organism>
<dbReference type="EMBL" id="QGMH01000080">
    <property type="protein sequence ID" value="TVY25990.1"/>
    <property type="molecule type" value="Genomic_DNA"/>
</dbReference>
<evidence type="ECO:0000256" key="1">
    <source>
        <dbReference type="ARBA" id="ARBA00005519"/>
    </source>
</evidence>
<dbReference type="GO" id="GO:0008810">
    <property type="term" value="F:cellulase activity"/>
    <property type="evidence" value="ECO:0007669"/>
    <property type="project" value="InterPro"/>
</dbReference>
<evidence type="ECO:0000256" key="3">
    <source>
        <dbReference type="SAM" id="SignalP"/>
    </source>
</evidence>
<evidence type="ECO:0000313" key="4">
    <source>
        <dbReference type="EMBL" id="TVY25990.1"/>
    </source>
</evidence>
<name>A0A8H8TZ33_9HELO</name>
<dbReference type="InterPro" id="IPR013320">
    <property type="entry name" value="ConA-like_dom_sf"/>
</dbReference>
<keyword evidence="2" id="KW-0326">Glycosidase</keyword>
<dbReference type="Gene3D" id="2.60.120.180">
    <property type="match status" value="1"/>
</dbReference>
<dbReference type="InterPro" id="IPR013319">
    <property type="entry name" value="GH11/12"/>
</dbReference>
<keyword evidence="2" id="KW-0119">Carbohydrate metabolism</keyword>
<keyword evidence="5" id="KW-1185">Reference proteome</keyword>
<keyword evidence="3" id="KW-0732">Signal</keyword>
<feature type="signal peptide" evidence="3">
    <location>
        <begin position="1"/>
        <end position="19"/>
    </location>
</feature>
<dbReference type="PANTHER" id="PTHR34002">
    <property type="entry name" value="BLR1656 PROTEIN"/>
    <property type="match status" value="1"/>
</dbReference>
<gene>
    <name evidence="4" type="primary">xgeA_1</name>
    <name evidence="4" type="ORF">LHYA1_G005017</name>
</gene>
<comment type="caution">
    <text evidence="4">The sequence shown here is derived from an EMBL/GenBank/DDBJ whole genome shotgun (WGS) entry which is preliminary data.</text>
</comment>
<proteinExistence type="inferred from homology"/>
<keyword evidence="2" id="KW-0624">Polysaccharide degradation</keyword>